<dbReference type="PANTHER" id="PTHR35894:SF1">
    <property type="entry name" value="PHOSPHORIBULOKINASE _ URIDINE KINASE FAMILY"/>
    <property type="match status" value="1"/>
</dbReference>
<keyword evidence="3" id="KW-0547">Nucleotide-binding</keyword>
<keyword evidence="3" id="KW-0067">ATP-binding</keyword>
<gene>
    <name evidence="3" type="ORF">R2G56_01080</name>
</gene>
<comment type="caution">
    <text evidence="3">The sequence shown here is derived from an EMBL/GenBank/DDBJ whole genome shotgun (WGS) entry which is preliminary data.</text>
</comment>
<keyword evidence="4" id="KW-1185">Reference proteome</keyword>
<name>A0ABU4AF46_9HYPH</name>
<dbReference type="InterPro" id="IPR052026">
    <property type="entry name" value="ExeA_AAA_ATPase_DNA-bind"/>
</dbReference>
<evidence type="ECO:0000259" key="2">
    <source>
        <dbReference type="Pfam" id="PF13401"/>
    </source>
</evidence>
<accession>A0ABU4AF46</accession>
<dbReference type="InterPro" id="IPR027417">
    <property type="entry name" value="P-loop_NTPase"/>
</dbReference>
<evidence type="ECO:0000313" key="3">
    <source>
        <dbReference type="EMBL" id="MDV6224866.1"/>
    </source>
</evidence>
<dbReference type="RefSeq" id="WP_317560189.1">
    <property type="nucleotide sequence ID" value="NZ_JAWLIP010000001.1"/>
</dbReference>
<protein>
    <submittedName>
        <fullName evidence="3">ATP-binding protein</fullName>
    </submittedName>
</protein>
<feature type="region of interest" description="Disordered" evidence="1">
    <location>
        <begin position="23"/>
        <end position="43"/>
    </location>
</feature>
<organism evidence="3 4">
    <name type="scientific">Nitratireductor aquimarinus</name>
    <dbReference type="NCBI Taxonomy" id="889300"/>
    <lineage>
        <taxon>Bacteria</taxon>
        <taxon>Pseudomonadati</taxon>
        <taxon>Pseudomonadota</taxon>
        <taxon>Alphaproteobacteria</taxon>
        <taxon>Hyphomicrobiales</taxon>
        <taxon>Phyllobacteriaceae</taxon>
        <taxon>Nitratireductor</taxon>
    </lineage>
</organism>
<dbReference type="EMBL" id="JAWLIP010000001">
    <property type="protein sequence ID" value="MDV6224866.1"/>
    <property type="molecule type" value="Genomic_DNA"/>
</dbReference>
<dbReference type="GO" id="GO:0005524">
    <property type="term" value="F:ATP binding"/>
    <property type="evidence" value="ECO:0007669"/>
    <property type="project" value="UniProtKB-KW"/>
</dbReference>
<dbReference type="Proteomes" id="UP001185659">
    <property type="component" value="Unassembled WGS sequence"/>
</dbReference>
<proteinExistence type="predicted"/>
<dbReference type="PANTHER" id="PTHR35894">
    <property type="entry name" value="GENERAL SECRETION PATHWAY PROTEIN A-RELATED"/>
    <property type="match status" value="1"/>
</dbReference>
<dbReference type="SUPFAM" id="SSF52540">
    <property type="entry name" value="P-loop containing nucleoside triphosphate hydrolases"/>
    <property type="match status" value="1"/>
</dbReference>
<evidence type="ECO:0000313" key="4">
    <source>
        <dbReference type="Proteomes" id="UP001185659"/>
    </source>
</evidence>
<reference evidence="3 4" key="1">
    <citation type="submission" date="2023-10" db="EMBL/GenBank/DDBJ databases">
        <authorList>
            <person name="Venkata Ramana C."/>
            <person name="Sasikala C."/>
            <person name="Dhurka M."/>
        </authorList>
    </citation>
    <scope>NUCLEOTIDE SEQUENCE [LARGE SCALE GENOMIC DNA]</scope>
    <source>
        <strain evidence="3 4">KCTC 32151</strain>
    </source>
</reference>
<dbReference type="Gene3D" id="3.40.50.300">
    <property type="entry name" value="P-loop containing nucleotide triphosphate hydrolases"/>
    <property type="match status" value="1"/>
</dbReference>
<feature type="domain" description="ORC1/DEAH AAA+ ATPase" evidence="2">
    <location>
        <begin position="72"/>
        <end position="213"/>
    </location>
</feature>
<sequence>METLEHPHFTEDAAEALNRLRSAMPDGSRERAKRLAKLHSKHVSTPRDDALATEIEMLIQNAAGSQDSVRRDGAALVVIGDSGAGKTTLLKRIIADRPEFAPYEDRYGISTSPLISVVAPSPCTLKQLGREVLRALGYPLSREIKEHMVWELVRQQIRIRKVMFIHIDEMQHAVNTLNDNEQQKLSDTIKNVMQQPDWPVSFILSGIPTLARLVSSDVQLMRRSRIFEFSNLEFAKHAASVRRMIEHMVTKHAEMQLASALPDEFIHRLLHAAYGRFGVVIQIVRGAIEQAMSDEAAGEQVKARHFAAAYSRFSGCTEDENVFLRTDWQMLQPSAALVRNRPTEEGTPALKRPSKF</sequence>
<dbReference type="InterPro" id="IPR049945">
    <property type="entry name" value="AAA_22"/>
</dbReference>
<evidence type="ECO:0000256" key="1">
    <source>
        <dbReference type="SAM" id="MobiDB-lite"/>
    </source>
</evidence>
<dbReference type="Pfam" id="PF13401">
    <property type="entry name" value="AAA_22"/>
    <property type="match status" value="1"/>
</dbReference>
<feature type="compositionally biased region" description="Basic residues" evidence="1">
    <location>
        <begin position="31"/>
        <end position="43"/>
    </location>
</feature>